<keyword evidence="1 4" id="KW-0808">Transferase</keyword>
<dbReference type="AlphaFoldDB" id="A0A6B3N584"/>
<dbReference type="SUPFAM" id="SSF69593">
    <property type="entry name" value="Glycerol-3-phosphate (1)-acyltransferase"/>
    <property type="match status" value="2"/>
</dbReference>
<proteinExistence type="predicted"/>
<dbReference type="GO" id="GO:0003841">
    <property type="term" value="F:1-acylglycerol-3-phosphate O-acyltransferase activity"/>
    <property type="evidence" value="ECO:0007669"/>
    <property type="project" value="TreeGrafter"/>
</dbReference>
<dbReference type="CDD" id="cd07989">
    <property type="entry name" value="LPLAT_AGPAT-like"/>
    <property type="match status" value="1"/>
</dbReference>
<reference evidence="4" key="1">
    <citation type="submission" date="2019-11" db="EMBL/GenBank/DDBJ databases">
        <title>Genomic insights into an expanded diversity of filamentous marine cyanobacteria reveals the extraordinary biosynthetic potential of Moorea and Okeania.</title>
        <authorList>
            <person name="Ferreira Leao T."/>
            <person name="Wang M."/>
            <person name="Moss N."/>
            <person name="Da Silva R."/>
            <person name="Sanders J."/>
            <person name="Nurk S."/>
            <person name="Gurevich A."/>
            <person name="Humphrey G."/>
            <person name="Reher R."/>
            <person name="Zhu Q."/>
            <person name="Belda-Ferre P."/>
            <person name="Glukhov E."/>
            <person name="Rex R."/>
            <person name="Dorrestein P.C."/>
            <person name="Knight R."/>
            <person name="Pevzner P."/>
            <person name="Gerwick W.H."/>
            <person name="Gerwick L."/>
        </authorList>
    </citation>
    <scope>NUCLEOTIDE SEQUENCE</scope>
    <source>
        <strain evidence="4">SIO1C4</strain>
    </source>
</reference>
<accession>A0A6B3N584</accession>
<dbReference type="InterPro" id="IPR002123">
    <property type="entry name" value="Plipid/glycerol_acylTrfase"/>
</dbReference>
<evidence type="ECO:0000256" key="1">
    <source>
        <dbReference type="ARBA" id="ARBA00022679"/>
    </source>
</evidence>
<dbReference type="SMART" id="SM00563">
    <property type="entry name" value="PlsC"/>
    <property type="match status" value="1"/>
</dbReference>
<dbReference type="PANTHER" id="PTHR10434">
    <property type="entry name" value="1-ACYL-SN-GLYCEROL-3-PHOSPHATE ACYLTRANSFERASE"/>
    <property type="match status" value="1"/>
</dbReference>
<sequence>MKQPLSKEHPELLPPLTTATIERVKEGLEAARDQEVDNQIQNALQQTTAIAENSPDDRISGGVRRLVLRSLIYTLFRVKIDYPERIPKHPGIVVANHLNHIDPLLLLAELPGRPYYYTLGDARTLYNQGWKRHILRFSGGVIPLERLWKEEFAVIKAAKSGRQDLVDLATEIEQDVPSGSAMQRLRQIERAVQGILARQDGIILFPEGRLGKTEGRLHLPLKRGAAIYALRAGVPIVPVALIGTKNLYLRKELTLRFGQPLHFSQSNRPKRGEVDRVLEEIKQALMALLPEDYQEPQGLKLLHYFLNHMFY</sequence>
<dbReference type="PANTHER" id="PTHR10434:SF11">
    <property type="entry name" value="1-ACYL-SN-GLYCEROL-3-PHOSPHATE ACYLTRANSFERASE"/>
    <property type="match status" value="1"/>
</dbReference>
<gene>
    <name evidence="4" type="ORF">F6J89_03835</name>
</gene>
<name>A0A6B3N584_9CYAN</name>
<keyword evidence="2 4" id="KW-0012">Acyltransferase</keyword>
<dbReference type="Pfam" id="PF01553">
    <property type="entry name" value="Acyltransferase"/>
    <property type="match status" value="1"/>
</dbReference>
<evidence type="ECO:0000256" key="2">
    <source>
        <dbReference type="ARBA" id="ARBA00023315"/>
    </source>
</evidence>
<evidence type="ECO:0000313" key="4">
    <source>
        <dbReference type="EMBL" id="NER26767.1"/>
    </source>
</evidence>
<comment type="caution">
    <text evidence="4">The sequence shown here is derived from an EMBL/GenBank/DDBJ whole genome shotgun (WGS) entry which is preliminary data.</text>
</comment>
<feature type="domain" description="Phospholipid/glycerol acyltransferase" evidence="3">
    <location>
        <begin position="91"/>
        <end position="244"/>
    </location>
</feature>
<dbReference type="EMBL" id="JAAHFQ010000048">
    <property type="protein sequence ID" value="NER26767.1"/>
    <property type="molecule type" value="Genomic_DNA"/>
</dbReference>
<dbReference type="GO" id="GO:0006654">
    <property type="term" value="P:phosphatidic acid biosynthetic process"/>
    <property type="evidence" value="ECO:0007669"/>
    <property type="project" value="TreeGrafter"/>
</dbReference>
<organism evidence="4">
    <name type="scientific">Symploca sp. SIO1C4</name>
    <dbReference type="NCBI Taxonomy" id="2607765"/>
    <lineage>
        <taxon>Bacteria</taxon>
        <taxon>Bacillati</taxon>
        <taxon>Cyanobacteriota</taxon>
        <taxon>Cyanophyceae</taxon>
        <taxon>Coleofasciculales</taxon>
        <taxon>Coleofasciculaceae</taxon>
        <taxon>Symploca</taxon>
    </lineage>
</organism>
<protein>
    <submittedName>
        <fullName evidence="4">1-acyl-sn-glycerol-3-phosphate acyltransferase</fullName>
    </submittedName>
</protein>
<evidence type="ECO:0000259" key="3">
    <source>
        <dbReference type="SMART" id="SM00563"/>
    </source>
</evidence>